<sequence>MSNELRIFPPEVHSPHKTTLKAVLSTAAGREFHQYMDIESTGNVDIDKDDLADAWCIFFIHKMMETGGEFSVTGPGRLSRSLLVNLDRYAEAWNRWMPNVFHRVTIHAAERDDSAVPQRDEAISCFSGGLDACFTAYRHRKGLAGPQTLNLTACVMFQGADIAENNQEHFDKAFSKARELLEDIGICQFYRIRTNFRNMGMDYEMTYHTMLMGGMRVFTSRFGYFMAGSEGSYDSFSYPWASNPITDHYLGSHSKEAVTDGMGHDRTEKAGLIAQWDKAMALLRCCWEGKDASGNCGVCTKCRLTIMNFMAMGVPRDKITCMPRNAMNEDISQIQFNRPFRVLYAQEILKHAKANGLGQEPWAVTLERRLAERDLPPTGMRHKIRQLFQHS</sequence>
<reference evidence="1" key="1">
    <citation type="submission" date="2018-05" db="EMBL/GenBank/DDBJ databases">
        <title>Complete genome sequnece of Akkermansia muciniphila EB-AMDK-40.</title>
        <authorList>
            <person name="Nam Y.-D."/>
            <person name="Chung W.-H."/>
            <person name="Park Y.S."/>
            <person name="Kang J."/>
        </authorList>
    </citation>
    <scope>NUCLEOTIDE SEQUENCE</scope>
    <source>
        <strain evidence="1">EB-AMDK-40</strain>
    </source>
</reference>
<gene>
    <name evidence="1" type="ORF">DMI76_04495</name>
</gene>
<protein>
    <submittedName>
        <fullName evidence="1">Uncharacterized protein</fullName>
    </submittedName>
</protein>
<dbReference type="Proteomes" id="UP000642553">
    <property type="component" value="Chromosome"/>
</dbReference>
<dbReference type="RefSeq" id="WP_022396366.1">
    <property type="nucleotide sequence ID" value="NZ_JBNBZM010000002.1"/>
</dbReference>
<organism evidence="1 2">
    <name type="scientific">Akkermansia massiliensis</name>
    <dbReference type="NCBI Taxonomy" id="2927224"/>
    <lineage>
        <taxon>Bacteria</taxon>
        <taxon>Pseudomonadati</taxon>
        <taxon>Verrucomicrobiota</taxon>
        <taxon>Verrucomicrobiia</taxon>
        <taxon>Verrucomicrobiales</taxon>
        <taxon>Akkermansiaceae</taxon>
        <taxon>Akkermansia</taxon>
    </lineage>
</organism>
<name>A0AAE6TAJ2_9BACT</name>
<dbReference type="AlphaFoldDB" id="A0AAE6TAJ2"/>
<evidence type="ECO:0000313" key="2">
    <source>
        <dbReference type="Proteomes" id="UP000642553"/>
    </source>
</evidence>
<evidence type="ECO:0000313" key="1">
    <source>
        <dbReference type="EMBL" id="QHV62675.1"/>
    </source>
</evidence>
<dbReference type="EMBL" id="CP029701">
    <property type="protein sequence ID" value="QHV62675.1"/>
    <property type="molecule type" value="Genomic_DNA"/>
</dbReference>
<accession>A0AAE6TAJ2</accession>
<proteinExistence type="predicted"/>